<evidence type="ECO:0000313" key="2">
    <source>
        <dbReference type="Proteomes" id="UP001239111"/>
    </source>
</evidence>
<dbReference type="EMBL" id="CM056742">
    <property type="protein sequence ID" value="KAJ8678283.1"/>
    <property type="molecule type" value="Genomic_DNA"/>
</dbReference>
<evidence type="ECO:0000313" key="1">
    <source>
        <dbReference type="EMBL" id="KAJ8678283.1"/>
    </source>
</evidence>
<protein>
    <submittedName>
        <fullName evidence="1">Uncharacterized protein</fullName>
    </submittedName>
</protein>
<name>A0ACC2P599_9HYME</name>
<keyword evidence="2" id="KW-1185">Reference proteome</keyword>
<sequence length="104" mass="11796">MAGKDKGGTKKTELIHWVVDSEIDDTNYSAAVAFPWVKAQEKTFAFPPQNLSGKKKTWTDPSEPDETWDVYTFTHISGPYSKCFTLLPTILKRVEDVLTKPPYD</sequence>
<accession>A0ACC2P599</accession>
<gene>
    <name evidence="1" type="ORF">QAD02_014070</name>
</gene>
<dbReference type="Proteomes" id="UP001239111">
    <property type="component" value="Chromosome 2"/>
</dbReference>
<organism evidence="1 2">
    <name type="scientific">Eretmocerus hayati</name>
    <dbReference type="NCBI Taxonomy" id="131215"/>
    <lineage>
        <taxon>Eukaryota</taxon>
        <taxon>Metazoa</taxon>
        <taxon>Ecdysozoa</taxon>
        <taxon>Arthropoda</taxon>
        <taxon>Hexapoda</taxon>
        <taxon>Insecta</taxon>
        <taxon>Pterygota</taxon>
        <taxon>Neoptera</taxon>
        <taxon>Endopterygota</taxon>
        <taxon>Hymenoptera</taxon>
        <taxon>Apocrita</taxon>
        <taxon>Proctotrupomorpha</taxon>
        <taxon>Chalcidoidea</taxon>
        <taxon>Aphelinidae</taxon>
        <taxon>Aphelininae</taxon>
        <taxon>Eretmocerus</taxon>
    </lineage>
</organism>
<reference evidence="1" key="1">
    <citation type="submission" date="2023-04" db="EMBL/GenBank/DDBJ databases">
        <title>A chromosome-level genome assembly of the parasitoid wasp Eretmocerus hayati.</title>
        <authorList>
            <person name="Zhong Y."/>
            <person name="Liu S."/>
            <person name="Liu Y."/>
        </authorList>
    </citation>
    <scope>NUCLEOTIDE SEQUENCE</scope>
    <source>
        <strain evidence="1">ZJU_SS_LIU_2023</strain>
    </source>
</reference>
<proteinExistence type="predicted"/>
<comment type="caution">
    <text evidence="1">The sequence shown here is derived from an EMBL/GenBank/DDBJ whole genome shotgun (WGS) entry which is preliminary data.</text>
</comment>